<evidence type="ECO:0000313" key="5">
    <source>
        <dbReference type="EMBL" id="EHO41420.1"/>
    </source>
</evidence>
<dbReference type="eggNOG" id="COG0043">
    <property type="taxonomic scope" value="Bacteria"/>
</dbReference>
<dbReference type="Pfam" id="PF01977">
    <property type="entry name" value="UbiD"/>
    <property type="match status" value="1"/>
</dbReference>
<dbReference type="EMBL" id="CM001402">
    <property type="protein sequence ID" value="EHO41420.1"/>
    <property type="molecule type" value="Genomic_DNA"/>
</dbReference>
<dbReference type="InterPro" id="IPR049381">
    <property type="entry name" value="UbiD-like_C"/>
</dbReference>
<dbReference type="SUPFAM" id="SSF50475">
    <property type="entry name" value="FMN-binding split barrel"/>
    <property type="match status" value="1"/>
</dbReference>
<dbReference type="InterPro" id="IPR002830">
    <property type="entry name" value="UbiD"/>
</dbReference>
<dbReference type="GO" id="GO:0016831">
    <property type="term" value="F:carboxy-lyase activity"/>
    <property type="evidence" value="ECO:0007669"/>
    <property type="project" value="InterPro"/>
</dbReference>
<proteinExistence type="predicted"/>
<dbReference type="RefSeq" id="WP_006928548.1">
    <property type="nucleotide sequence ID" value="NZ_CM001402.1"/>
</dbReference>
<feature type="domain" description="3-octaprenyl-4-hydroxybenzoate carboxy-lyase-like C-terminal" evidence="3">
    <location>
        <begin position="319"/>
        <end position="453"/>
    </location>
</feature>
<dbReference type="EMBL" id="CP018099">
    <property type="protein sequence ID" value="APF17299.1"/>
    <property type="molecule type" value="Genomic_DNA"/>
</dbReference>
<evidence type="ECO:0000313" key="7">
    <source>
        <dbReference type="Proteomes" id="UP000183868"/>
    </source>
</evidence>
<evidence type="ECO:0000313" key="6">
    <source>
        <dbReference type="Proteomes" id="UP000004671"/>
    </source>
</evidence>
<dbReference type="Pfam" id="PF20696">
    <property type="entry name" value="UbiD_C"/>
    <property type="match status" value="1"/>
</dbReference>
<dbReference type="NCBIfam" id="TIGR00148">
    <property type="entry name" value="UbiD family decarboxylase"/>
    <property type="match status" value="1"/>
</dbReference>
<dbReference type="PaxDb" id="880073-Calab_1804"/>
<dbReference type="KEGG" id="caby:Cabys_548"/>
<dbReference type="Proteomes" id="UP000004671">
    <property type="component" value="Chromosome"/>
</dbReference>
<dbReference type="STRING" id="880073.Cabys_548"/>
<dbReference type="SUPFAM" id="SSF143968">
    <property type="entry name" value="UbiD C-terminal domain-like"/>
    <property type="match status" value="2"/>
</dbReference>
<dbReference type="Proteomes" id="UP000183868">
    <property type="component" value="Chromosome"/>
</dbReference>
<evidence type="ECO:0000259" key="2">
    <source>
        <dbReference type="Pfam" id="PF20695"/>
    </source>
</evidence>
<organism evidence="5 6">
    <name type="scientific">Caldithrix abyssi DSM 13497</name>
    <dbReference type="NCBI Taxonomy" id="880073"/>
    <lineage>
        <taxon>Bacteria</taxon>
        <taxon>Pseudomonadati</taxon>
        <taxon>Calditrichota</taxon>
        <taxon>Calditrichia</taxon>
        <taxon>Calditrichales</taxon>
        <taxon>Calditrichaceae</taxon>
        <taxon>Caldithrix</taxon>
    </lineage>
</organism>
<evidence type="ECO:0000313" key="4">
    <source>
        <dbReference type="EMBL" id="APF17299.1"/>
    </source>
</evidence>
<reference evidence="4 7" key="2">
    <citation type="submission" date="2016-11" db="EMBL/GenBank/DDBJ databases">
        <title>Genomic analysis of Caldithrix abyssi and proposal of a novel bacterial phylum Caldithrichaeota.</title>
        <authorList>
            <person name="Kublanov I."/>
            <person name="Sigalova O."/>
            <person name="Gavrilov S."/>
            <person name="Lebedinsky A."/>
            <person name="Ivanova N."/>
            <person name="Daum C."/>
            <person name="Reddy T."/>
            <person name="Klenk H.P."/>
            <person name="Goker M."/>
            <person name="Reva O."/>
            <person name="Miroshnichenko M."/>
            <person name="Kyprides N."/>
            <person name="Woyke T."/>
            <person name="Gelfand M."/>
        </authorList>
    </citation>
    <scope>NUCLEOTIDE SEQUENCE [LARGE SCALE GENOMIC DNA]</scope>
    <source>
        <strain evidence="4 7">LF13</strain>
    </source>
</reference>
<dbReference type="HOGENOM" id="CLU_023348_4_1_0"/>
<dbReference type="PANTHER" id="PTHR30108">
    <property type="entry name" value="3-OCTAPRENYL-4-HYDROXYBENZOATE CARBOXY-LYASE-RELATED"/>
    <property type="match status" value="1"/>
</dbReference>
<dbReference type="Pfam" id="PF20695">
    <property type="entry name" value="UbiD_N"/>
    <property type="match status" value="1"/>
</dbReference>
<dbReference type="PANTHER" id="PTHR30108:SF7">
    <property type="entry name" value="3-POLYPRENYL-4-HYDROXYBENZOATE DECARBOXYLASE"/>
    <property type="match status" value="1"/>
</dbReference>
<feature type="domain" description="3-octaprenyl-4-hydroxybenzoate carboxy-lyase-like Rift-related" evidence="1">
    <location>
        <begin position="118"/>
        <end position="313"/>
    </location>
</feature>
<accession>H1XSZ1</accession>
<dbReference type="AlphaFoldDB" id="H1XSZ1"/>
<reference evidence="5 6" key="1">
    <citation type="submission" date="2011-09" db="EMBL/GenBank/DDBJ databases">
        <title>The permanent draft genome of Caldithrix abyssi DSM 13497.</title>
        <authorList>
            <consortium name="US DOE Joint Genome Institute (JGI-PGF)"/>
            <person name="Lucas S."/>
            <person name="Han J."/>
            <person name="Lapidus A."/>
            <person name="Bruce D."/>
            <person name="Goodwin L."/>
            <person name="Pitluck S."/>
            <person name="Peters L."/>
            <person name="Kyrpides N."/>
            <person name="Mavromatis K."/>
            <person name="Ivanova N."/>
            <person name="Mikhailova N."/>
            <person name="Chertkov O."/>
            <person name="Detter J.C."/>
            <person name="Tapia R."/>
            <person name="Han C."/>
            <person name="Land M."/>
            <person name="Hauser L."/>
            <person name="Markowitz V."/>
            <person name="Cheng J.-F."/>
            <person name="Hugenholtz P."/>
            <person name="Woyke T."/>
            <person name="Wu D."/>
            <person name="Spring S."/>
            <person name="Brambilla E."/>
            <person name="Klenk H.-P."/>
            <person name="Eisen J.A."/>
        </authorList>
    </citation>
    <scope>NUCLEOTIDE SEQUENCE [LARGE SCALE GENOMIC DNA]</scope>
    <source>
        <strain evidence="5 6">DSM 13497</strain>
    </source>
</reference>
<protein>
    <submittedName>
        <fullName evidence="4">4-hydroxy-3-polyprenylbenzoate decarboxylase</fullName>
    </submittedName>
    <submittedName>
        <fullName evidence="5">UbiD family decarboxylase</fullName>
    </submittedName>
</protein>
<dbReference type="OrthoDB" id="9809841at2"/>
<evidence type="ECO:0000259" key="1">
    <source>
        <dbReference type="Pfam" id="PF01977"/>
    </source>
</evidence>
<name>H1XSZ1_CALAY</name>
<gene>
    <name evidence="4" type="ORF">Cabys_548</name>
    <name evidence="5" type="ORF">Calab_1804</name>
</gene>
<sequence>MYRSLLECIIDLEKHGHLIRIQEEVDPRLEMAAIHRRVFAAGGPALLFERVKGSPFPAVSNLFGTLERARFIFRKTLPKVEMMMRMAAHPESALKNPLQTLKVLPAIVDLLPRKVRSAPVLKRRTRVSQLPQLQSWPADGGAFLTLPQVLTLDPDNPSLLKSNLGMYRVQISGNQYQPDEQIGLHYQIHRGIGVHHARALQRGEKLKVSIFLGGPPAHTLAAVMPLPEGMSELSFAGLLAGRRFRYLNYRGWIVSAEADFVILGTMEEELLPEGPFGDHLGYYSLAHDFPVLRVETVFHRPKAIFPFTVVGRPPQEDTIFGKLIHEITAPMIPKSLPGVKAVHAVDESGVHPLLLAIGSERYVPYEQRQPMELLTQAQAILGFGQLSLAKYLLIVAEEDDPQLNINDIQAFFRHLLSRIDLQRDLHFFTETTIDTLDYSGAKLNHGSKVVMAAAGKIKKELGYRLPQNLKLPPDFKNLKRIMPGVLALEAKAFTTYEQAQKEIRVLEEALPLSLADSFPLIVVADDSEFVGASLANFLWVTFTRSNPSHDIYGIGEFVEHKHWGCKGSLIIDARIKPHHAPPLQEDPAVEKRVDELAARGHSLHGVI</sequence>
<dbReference type="InterPro" id="IPR049383">
    <property type="entry name" value="UbiD-like_N"/>
</dbReference>
<keyword evidence="6" id="KW-1185">Reference proteome</keyword>
<evidence type="ECO:0000259" key="3">
    <source>
        <dbReference type="Pfam" id="PF20696"/>
    </source>
</evidence>
<dbReference type="InterPro" id="IPR048304">
    <property type="entry name" value="UbiD_Rift_dom"/>
</dbReference>
<feature type="domain" description="3-octaprenyl-4-hydroxybenzoate carboxy-lyase-like N-terminal" evidence="2">
    <location>
        <begin position="11"/>
        <end position="74"/>
    </location>
</feature>
<dbReference type="Gene3D" id="3.40.1670.10">
    <property type="entry name" value="UbiD C-terminal domain-like"/>
    <property type="match status" value="1"/>
</dbReference>
<dbReference type="FunCoup" id="H1XSZ1">
    <property type="interactions" value="361"/>
</dbReference>
<dbReference type="GO" id="GO:0005737">
    <property type="term" value="C:cytoplasm"/>
    <property type="evidence" value="ECO:0007669"/>
    <property type="project" value="TreeGrafter"/>
</dbReference>